<comment type="subunit">
    <text evidence="1">Homodimer; disulfide-linked.</text>
</comment>
<keyword evidence="1" id="KW-0378">Hydrolase</keyword>
<gene>
    <name evidence="2" type="ORF">GOODEAATRI_009696</name>
</gene>
<keyword evidence="1" id="KW-0449">Lipoprotein</keyword>
<organism evidence="2 3">
    <name type="scientific">Goodea atripinnis</name>
    <dbReference type="NCBI Taxonomy" id="208336"/>
    <lineage>
        <taxon>Eukaryota</taxon>
        <taxon>Metazoa</taxon>
        <taxon>Chordata</taxon>
        <taxon>Craniata</taxon>
        <taxon>Vertebrata</taxon>
        <taxon>Euteleostomi</taxon>
        <taxon>Actinopterygii</taxon>
        <taxon>Neopterygii</taxon>
        <taxon>Teleostei</taxon>
        <taxon>Neoteleostei</taxon>
        <taxon>Acanthomorphata</taxon>
        <taxon>Ovalentaria</taxon>
        <taxon>Atherinomorphae</taxon>
        <taxon>Cyprinodontiformes</taxon>
        <taxon>Goodeidae</taxon>
        <taxon>Goodea</taxon>
    </lineage>
</organism>
<keyword evidence="1" id="KW-0224">Dipeptidase</keyword>
<accession>A0ABV0PCS4</accession>
<keyword evidence="1" id="KW-0862">Zinc</keyword>
<evidence type="ECO:0000313" key="2">
    <source>
        <dbReference type="EMBL" id="MEQ2181268.1"/>
    </source>
</evidence>
<keyword evidence="1" id="KW-0325">Glycoprotein</keyword>
<dbReference type="SUPFAM" id="SSF51556">
    <property type="entry name" value="Metallo-dependent hydrolases"/>
    <property type="match status" value="2"/>
</dbReference>
<keyword evidence="1" id="KW-0645">Protease</keyword>
<name>A0ABV0PCS4_9TELE</name>
<dbReference type="EMBL" id="JAHRIO010070515">
    <property type="protein sequence ID" value="MEQ2181268.1"/>
    <property type="molecule type" value="Genomic_DNA"/>
</dbReference>
<dbReference type="PANTHER" id="PTHR10443:SF38">
    <property type="entry name" value="DIPEPTIDASE 1"/>
    <property type="match status" value="1"/>
</dbReference>
<keyword evidence="1" id="KW-0336">GPI-anchor</keyword>
<comment type="caution">
    <text evidence="2">The sequence shown here is derived from an EMBL/GenBank/DDBJ whole genome shotgun (WGS) entry which is preliminary data.</text>
</comment>
<keyword evidence="1" id="KW-0479">Metal-binding</keyword>
<sequence length="191" mass="21037">LVGLCALWHAVQRCCQTNPGADRCDPQDVLGIPRHFPVCHQQRRSKKVASLIGVEGGHSIDSSLATLRIMYYMGARYLTLTHSCNTPWVPEGLEDVSKYPYLVAELLRRGWTDDDVKAALGENLLRVMKKVEEIRDSMASSLPDDVPIPYDDVNNPCRTSYGYPDSGAVHSLGILTLLLALASQAIMTLAV</sequence>
<comment type="subcellular location">
    <subcellularLocation>
        <location evidence="1">Membrane</location>
        <topology evidence="1">Lipid-anchor</topology>
        <topology evidence="1">GPI-anchor</topology>
    </subcellularLocation>
</comment>
<dbReference type="InterPro" id="IPR032466">
    <property type="entry name" value="Metal_Hydrolase"/>
</dbReference>
<dbReference type="Proteomes" id="UP001476798">
    <property type="component" value="Unassembled WGS sequence"/>
</dbReference>
<dbReference type="PROSITE" id="PS51365">
    <property type="entry name" value="RENAL_DIPEPTIDASE_2"/>
    <property type="match status" value="1"/>
</dbReference>
<keyword evidence="1" id="KW-1015">Disulfide bond</keyword>
<proteinExistence type="inferred from homology"/>
<dbReference type="Gene3D" id="3.20.20.140">
    <property type="entry name" value="Metal-dependent hydrolases"/>
    <property type="match status" value="2"/>
</dbReference>
<keyword evidence="1" id="KW-0482">Metalloprotease</keyword>
<reference evidence="2 3" key="1">
    <citation type="submission" date="2021-06" db="EMBL/GenBank/DDBJ databases">
        <authorList>
            <person name="Palmer J.M."/>
        </authorList>
    </citation>
    <scope>NUCLEOTIDE SEQUENCE [LARGE SCALE GENOMIC DNA]</scope>
    <source>
        <strain evidence="2 3">GA_2019</strain>
        <tissue evidence="2">Muscle</tissue>
    </source>
</reference>
<dbReference type="Pfam" id="PF01244">
    <property type="entry name" value="Peptidase_M19"/>
    <property type="match status" value="2"/>
</dbReference>
<keyword evidence="3" id="KW-1185">Reference proteome</keyword>
<protein>
    <recommendedName>
        <fullName evidence="1">Dipeptidase</fullName>
        <ecNumber evidence="1">3.4.13.19</ecNumber>
    </recommendedName>
</protein>
<dbReference type="EC" id="3.4.13.19" evidence="1"/>
<keyword evidence="1" id="KW-0472">Membrane</keyword>
<dbReference type="InterPro" id="IPR008257">
    <property type="entry name" value="Pept_M19"/>
</dbReference>
<dbReference type="PANTHER" id="PTHR10443">
    <property type="entry name" value="MICROSOMAL DIPEPTIDASE"/>
    <property type="match status" value="1"/>
</dbReference>
<evidence type="ECO:0000256" key="1">
    <source>
        <dbReference type="RuleBase" id="RU341113"/>
    </source>
</evidence>
<comment type="cofactor">
    <cofactor evidence="1">
        <name>Zn(2+)</name>
        <dbReference type="ChEBI" id="CHEBI:29105"/>
    </cofactor>
</comment>
<comment type="catalytic activity">
    <reaction evidence="1">
        <text>an L-aminoacyl-L-amino acid + H2O = 2 an L-alpha-amino acid</text>
        <dbReference type="Rhea" id="RHEA:48940"/>
        <dbReference type="ChEBI" id="CHEBI:15377"/>
        <dbReference type="ChEBI" id="CHEBI:59869"/>
        <dbReference type="ChEBI" id="CHEBI:77460"/>
        <dbReference type="EC" id="3.4.13.19"/>
    </reaction>
</comment>
<feature type="non-terminal residue" evidence="2">
    <location>
        <position position="1"/>
    </location>
</feature>
<evidence type="ECO:0000313" key="3">
    <source>
        <dbReference type="Proteomes" id="UP001476798"/>
    </source>
</evidence>
<comment type="similarity">
    <text evidence="1">Belongs to the metallo-dependent hydrolases superfamily. Peptidase M19 family.</text>
</comment>